<reference evidence="2" key="1">
    <citation type="submission" date="2018-05" db="EMBL/GenBank/DDBJ databases">
        <title>Draft genome of Mucuna pruriens seed.</title>
        <authorList>
            <person name="Nnadi N.E."/>
            <person name="Vos R."/>
            <person name="Hasami M.H."/>
            <person name="Devisetty U.K."/>
            <person name="Aguiy J.C."/>
        </authorList>
    </citation>
    <scope>NUCLEOTIDE SEQUENCE [LARGE SCALE GENOMIC DNA]</scope>
    <source>
        <strain evidence="2">JCA_2017</strain>
    </source>
</reference>
<sequence length="95" mass="11003">MKVEERLLTYIIVWVLTPRRSNYAQLFVDDLTSLSPFSHRNYLEHAVAGKTTLLTSPSTIIFTSYARILTAFAFSLFHACARSSKYRLYFAFNEI</sequence>
<evidence type="ECO:0000313" key="2">
    <source>
        <dbReference type="EMBL" id="RDX88272.1"/>
    </source>
</evidence>
<dbReference type="EMBL" id="QJKJ01005994">
    <property type="protein sequence ID" value="RDX88272.1"/>
    <property type="molecule type" value="Genomic_DNA"/>
</dbReference>
<evidence type="ECO:0000256" key="1">
    <source>
        <dbReference type="SAM" id="Phobius"/>
    </source>
</evidence>
<keyword evidence="1" id="KW-0472">Membrane</keyword>
<dbReference type="Proteomes" id="UP000257109">
    <property type="component" value="Unassembled WGS sequence"/>
</dbReference>
<evidence type="ECO:0000313" key="3">
    <source>
        <dbReference type="Proteomes" id="UP000257109"/>
    </source>
</evidence>
<feature type="transmembrane region" description="Helical" evidence="1">
    <location>
        <begin position="60"/>
        <end position="81"/>
    </location>
</feature>
<comment type="caution">
    <text evidence="2">The sequence shown here is derived from an EMBL/GenBank/DDBJ whole genome shotgun (WGS) entry which is preliminary data.</text>
</comment>
<organism evidence="2 3">
    <name type="scientific">Mucuna pruriens</name>
    <name type="common">Velvet bean</name>
    <name type="synonym">Dolichos pruriens</name>
    <dbReference type="NCBI Taxonomy" id="157652"/>
    <lineage>
        <taxon>Eukaryota</taxon>
        <taxon>Viridiplantae</taxon>
        <taxon>Streptophyta</taxon>
        <taxon>Embryophyta</taxon>
        <taxon>Tracheophyta</taxon>
        <taxon>Spermatophyta</taxon>
        <taxon>Magnoliopsida</taxon>
        <taxon>eudicotyledons</taxon>
        <taxon>Gunneridae</taxon>
        <taxon>Pentapetalae</taxon>
        <taxon>rosids</taxon>
        <taxon>fabids</taxon>
        <taxon>Fabales</taxon>
        <taxon>Fabaceae</taxon>
        <taxon>Papilionoideae</taxon>
        <taxon>50 kb inversion clade</taxon>
        <taxon>NPAAA clade</taxon>
        <taxon>indigoferoid/millettioid clade</taxon>
        <taxon>Phaseoleae</taxon>
        <taxon>Mucuna</taxon>
    </lineage>
</organism>
<keyword evidence="3" id="KW-1185">Reference proteome</keyword>
<protein>
    <submittedName>
        <fullName evidence="2">Uncharacterized protein</fullName>
    </submittedName>
</protein>
<proteinExistence type="predicted"/>
<keyword evidence="1" id="KW-1133">Transmembrane helix</keyword>
<dbReference type="AlphaFoldDB" id="A0A371GCI6"/>
<feature type="non-terminal residue" evidence="2">
    <location>
        <position position="1"/>
    </location>
</feature>
<gene>
    <name evidence="2" type="ORF">CR513_30155</name>
</gene>
<name>A0A371GCI6_MUCPR</name>
<keyword evidence="1" id="KW-0812">Transmembrane</keyword>
<accession>A0A371GCI6</accession>